<dbReference type="InterPro" id="IPR003680">
    <property type="entry name" value="Flavodoxin_fold"/>
</dbReference>
<evidence type="ECO:0000313" key="3">
    <source>
        <dbReference type="EMBL" id="SOD98306.1"/>
    </source>
</evidence>
<dbReference type="AlphaFoldDB" id="A0A286GSY3"/>
<name>A0A286GSY3_9PROT</name>
<evidence type="ECO:0000259" key="2">
    <source>
        <dbReference type="Pfam" id="PF02525"/>
    </source>
</evidence>
<dbReference type="Pfam" id="PF02525">
    <property type="entry name" value="Flavodoxin_2"/>
    <property type="match status" value="1"/>
</dbReference>
<dbReference type="OrthoDB" id="9798454at2"/>
<feature type="domain" description="Flavodoxin-like fold" evidence="2">
    <location>
        <begin position="3"/>
        <end position="175"/>
    </location>
</feature>
<dbReference type="SUPFAM" id="SSF52218">
    <property type="entry name" value="Flavoproteins"/>
    <property type="match status" value="1"/>
</dbReference>
<dbReference type="EMBL" id="OCNJ01000007">
    <property type="protein sequence ID" value="SOD98306.1"/>
    <property type="molecule type" value="Genomic_DNA"/>
</dbReference>
<organism evidence="3 4">
    <name type="scientific">Caenispirillum bisanense</name>
    <dbReference type="NCBI Taxonomy" id="414052"/>
    <lineage>
        <taxon>Bacteria</taxon>
        <taxon>Pseudomonadati</taxon>
        <taxon>Pseudomonadota</taxon>
        <taxon>Alphaproteobacteria</taxon>
        <taxon>Rhodospirillales</taxon>
        <taxon>Novispirillaceae</taxon>
        <taxon>Caenispirillum</taxon>
    </lineage>
</organism>
<dbReference type="PANTHER" id="PTHR47307">
    <property type="entry name" value="GLUTATHIONE-REGULATED POTASSIUM-EFFLUX SYSTEM ANCILLARY PROTEIN KEFG"/>
    <property type="match status" value="1"/>
</dbReference>
<evidence type="ECO:0000256" key="1">
    <source>
        <dbReference type="ARBA" id="ARBA00023002"/>
    </source>
</evidence>
<protein>
    <submittedName>
        <fullName evidence="3">NADPH-quinone reductase (Modulator of drug activity B)</fullName>
    </submittedName>
</protein>
<dbReference type="PANTHER" id="PTHR47307:SF1">
    <property type="entry name" value="GLUTATHIONE-REGULATED POTASSIUM-EFFLUX SYSTEM ANCILLARY PROTEIN KEFG"/>
    <property type="match status" value="1"/>
</dbReference>
<proteinExistence type="predicted"/>
<dbReference type="Proteomes" id="UP000219621">
    <property type="component" value="Unassembled WGS sequence"/>
</dbReference>
<keyword evidence="4" id="KW-1185">Reference proteome</keyword>
<sequence length="189" mass="20810">MSRTIILLFHPNFARSRANAALIEAAWSNLDVEIVDMYGCHPGGLDMIRDGEAEAQRLMAAARVVLQFPMQWYSTPALLKSWQDTVLTRMGYIHPATEGAALEGKPLMVATTMGAEEETYRPEGRNGITVPELLAPLRTTALRFAMTWCEPFLLYRANDRSDAELAAAGDRYREALGSFAGVSSAREAA</sequence>
<dbReference type="RefSeq" id="WP_097280385.1">
    <property type="nucleotide sequence ID" value="NZ_OCNJ01000007.1"/>
</dbReference>
<dbReference type="GO" id="GO:0003955">
    <property type="term" value="F:NAD(P)H dehydrogenase (quinone) activity"/>
    <property type="evidence" value="ECO:0007669"/>
    <property type="project" value="TreeGrafter"/>
</dbReference>
<keyword evidence="1" id="KW-0560">Oxidoreductase</keyword>
<dbReference type="InterPro" id="IPR046980">
    <property type="entry name" value="KefG/KefF"/>
</dbReference>
<evidence type="ECO:0000313" key="4">
    <source>
        <dbReference type="Proteomes" id="UP000219621"/>
    </source>
</evidence>
<dbReference type="InterPro" id="IPR029039">
    <property type="entry name" value="Flavoprotein-like_sf"/>
</dbReference>
<reference evidence="3 4" key="1">
    <citation type="submission" date="2017-09" db="EMBL/GenBank/DDBJ databases">
        <authorList>
            <person name="Ehlers B."/>
            <person name="Leendertz F.H."/>
        </authorList>
    </citation>
    <scope>NUCLEOTIDE SEQUENCE [LARGE SCALE GENOMIC DNA]</scope>
    <source>
        <strain evidence="3 4">USBA 140</strain>
    </source>
</reference>
<dbReference type="GO" id="GO:0009055">
    <property type="term" value="F:electron transfer activity"/>
    <property type="evidence" value="ECO:0007669"/>
    <property type="project" value="TreeGrafter"/>
</dbReference>
<accession>A0A286GSY3</accession>
<dbReference type="Gene3D" id="3.40.50.360">
    <property type="match status" value="1"/>
</dbReference>
<dbReference type="GO" id="GO:0010181">
    <property type="term" value="F:FMN binding"/>
    <property type="evidence" value="ECO:0007669"/>
    <property type="project" value="TreeGrafter"/>
</dbReference>
<gene>
    <name evidence="3" type="ORF">SAMN05421508_107294</name>
</gene>